<keyword evidence="5" id="KW-0378">Hydrolase</keyword>
<dbReference type="CDD" id="cd00303">
    <property type="entry name" value="retropepsin_like"/>
    <property type="match status" value="1"/>
</dbReference>
<evidence type="ECO:0000256" key="4">
    <source>
        <dbReference type="ARBA" id="ARBA00022759"/>
    </source>
</evidence>
<dbReference type="InterPro" id="IPR043502">
    <property type="entry name" value="DNA/RNA_pol_sf"/>
</dbReference>
<dbReference type="EMBL" id="JAIFRP010000148">
    <property type="protein sequence ID" value="KAK2578857.1"/>
    <property type="molecule type" value="Genomic_DNA"/>
</dbReference>
<dbReference type="Gene3D" id="3.30.420.10">
    <property type="entry name" value="Ribonuclease H-like superfamily/Ribonuclease H"/>
    <property type="match status" value="1"/>
</dbReference>
<keyword evidence="1" id="KW-0808">Transferase</keyword>
<dbReference type="Gene3D" id="2.40.70.10">
    <property type="entry name" value="Acid Proteases"/>
    <property type="match status" value="1"/>
</dbReference>
<feature type="domain" description="Integrase catalytic" evidence="8">
    <location>
        <begin position="1046"/>
        <end position="1240"/>
    </location>
</feature>
<evidence type="ECO:0000256" key="7">
    <source>
        <dbReference type="SAM" id="MobiDB-lite"/>
    </source>
</evidence>
<organism evidence="9 10">
    <name type="scientific">Odynerus spinipes</name>
    <dbReference type="NCBI Taxonomy" id="1348599"/>
    <lineage>
        <taxon>Eukaryota</taxon>
        <taxon>Metazoa</taxon>
        <taxon>Ecdysozoa</taxon>
        <taxon>Arthropoda</taxon>
        <taxon>Hexapoda</taxon>
        <taxon>Insecta</taxon>
        <taxon>Pterygota</taxon>
        <taxon>Neoptera</taxon>
        <taxon>Endopterygota</taxon>
        <taxon>Hymenoptera</taxon>
        <taxon>Apocrita</taxon>
        <taxon>Aculeata</taxon>
        <taxon>Vespoidea</taxon>
        <taxon>Vespidae</taxon>
        <taxon>Eumeninae</taxon>
        <taxon>Odynerus</taxon>
    </lineage>
</organism>
<dbReference type="GO" id="GO:0042575">
    <property type="term" value="C:DNA polymerase complex"/>
    <property type="evidence" value="ECO:0007669"/>
    <property type="project" value="UniProtKB-ARBA"/>
</dbReference>
<keyword evidence="2" id="KW-0548">Nucleotidyltransferase</keyword>
<keyword evidence="3" id="KW-0540">Nuclease</keyword>
<feature type="region of interest" description="Disordered" evidence="7">
    <location>
        <begin position="85"/>
        <end position="109"/>
    </location>
</feature>
<dbReference type="PROSITE" id="PS50994">
    <property type="entry name" value="INTEGRASE"/>
    <property type="match status" value="1"/>
</dbReference>
<gene>
    <name evidence="9" type="ORF">KPH14_012604</name>
</gene>
<dbReference type="PROSITE" id="PS00141">
    <property type="entry name" value="ASP_PROTEASE"/>
    <property type="match status" value="1"/>
</dbReference>
<accession>A0AAD9RFR4</accession>
<dbReference type="CDD" id="cd01644">
    <property type="entry name" value="RT_pepA17"/>
    <property type="match status" value="1"/>
</dbReference>
<reference evidence="9" key="2">
    <citation type="journal article" date="2023" name="Commun. Biol.">
        <title>Intrasexual cuticular hydrocarbon dimorphism in a wasp sheds light on hydrocarbon biosynthesis genes in Hymenoptera.</title>
        <authorList>
            <person name="Moris V.C."/>
            <person name="Podsiadlowski L."/>
            <person name="Martin S."/>
            <person name="Oeyen J.P."/>
            <person name="Donath A."/>
            <person name="Petersen M."/>
            <person name="Wilbrandt J."/>
            <person name="Misof B."/>
            <person name="Liedtke D."/>
            <person name="Thamm M."/>
            <person name="Scheiner R."/>
            <person name="Schmitt T."/>
            <person name="Niehuis O."/>
        </authorList>
    </citation>
    <scope>NUCLEOTIDE SEQUENCE</scope>
    <source>
        <strain evidence="9">GBR_01_08_01A</strain>
    </source>
</reference>
<dbReference type="SUPFAM" id="SSF53098">
    <property type="entry name" value="Ribonuclease H-like"/>
    <property type="match status" value="1"/>
</dbReference>
<dbReference type="GO" id="GO:0006508">
    <property type="term" value="P:proteolysis"/>
    <property type="evidence" value="ECO:0007669"/>
    <property type="project" value="InterPro"/>
</dbReference>
<evidence type="ECO:0000256" key="1">
    <source>
        <dbReference type="ARBA" id="ARBA00022679"/>
    </source>
</evidence>
<keyword evidence="10" id="KW-1185">Reference proteome</keyword>
<sequence>MQSMKGYSGEVIPQNKALKHTGVRKTQAYYLVKLVTLVERNIHEGYNIELIDNYEDISVNIIVNTNSQLTTLRTCGSRHHTLLHREVNPSPSSSEQSVPRKVTFAPSKETRASETKASCYVASSEPIETLLPTAVVYVHDVSGKPRSCRALLDSGSQTNFISQRLVEQLSLKITPTNIPVCGVGLSSTRALRKTRVLVKSRYNAFQAEIDCLILNRVTDSIPSTSLNPSSITIPRTVKQLADPNYHVYAPVDLLIGAGTFWDVLCVGQIRNGPNQPLLQKTLFGWVIGGCYNPGIVSNIAVSKVSTIEDRLDQDLERFWQLEECGSRVVFTKDEAECERSFAVSVRRNADGRYIVRLPVREEKLRALGQSRDIAFKRLQSLERKFKRDASIKIDYVKFMHEYLELGHMRLIEAVPKEADRMTCYLPHHAVVKQSSLTTKLRVVFDASCSTDSGISFNDALLAGPVLQHDLVSIIARFRKWKFVLNADITKMYRQVLIAEDQRSLQRILWRENPDDEVQIFELNTVTYGMVPASYLAVRTLHQLAEDEGASYPIGATVTKTDFYMDDLLTGANTEEEICQIRSEMIGLLAKGGFELRKWSSNCKQVLDGLTTQSSADSVMILEDESDISTLGIRWEPSTDMFSYEIPRHLKAARVTKREILSRMSRIFDPLGLLAPVIVTAKMLLQKIWALKIKWDESVPSNIYTEWISYEESLSRFNDVVVPRRVTACDQPVSVELHGFSDASESAYGACVYVRVTDADQNHFVRLYAAKSRVAPLKSVSLPRLKLCGALLLAKLMDKIMKASQIKVTAIRYWTDSMIVLCWLRAGATPEHLREKLWWHGPAWLSMSQDGWPQPAKISVEDLPEQRKSCLVAASTRHDCDLFERYSSLAKLIAVVAYCKRFLKNSRKPPDQQEFGRLTFEERRNSLTTLEKMVQEDAFPEELRVLQSNRELPSGSRLVAMNPFLDENGLIRVGGRLRNSQLSYAMKYPVVLPKGHPFTIMIIRQEHEGQLHAGAQATLAAKCFRSCRISPSMSQQIMGDLPSQRIMASRPFARTGVDYAGPFLAKESKRRNARLNKVYIAVYVCLATKAIHLELVGDLTTDAFIGSLKRFVARRGKPVEMFSDNGTTFVGAQKELKELHEAVKGNEERNKILQFLDEQEIRWHFIPPRGPHFGGLWEAAVKSMKHHLKRVAGEASLTQEELLTLIAQIEAVLNSRPISALSDDPSDLCALTPGHFLIGDALTSTLEPSLENIQENRLSRWQRIEQLRNHFWTRWSKEYLHQLQQRPKWVRNKG</sequence>
<name>A0AAD9RFR4_9HYME</name>
<evidence type="ECO:0000259" key="8">
    <source>
        <dbReference type="PROSITE" id="PS50994"/>
    </source>
</evidence>
<evidence type="ECO:0000256" key="5">
    <source>
        <dbReference type="ARBA" id="ARBA00022801"/>
    </source>
</evidence>
<dbReference type="GO" id="GO:0003676">
    <property type="term" value="F:nucleic acid binding"/>
    <property type="evidence" value="ECO:0007669"/>
    <property type="project" value="InterPro"/>
</dbReference>
<dbReference type="GO" id="GO:0015074">
    <property type="term" value="P:DNA integration"/>
    <property type="evidence" value="ECO:0007669"/>
    <property type="project" value="InterPro"/>
</dbReference>
<reference evidence="9" key="1">
    <citation type="submission" date="2021-08" db="EMBL/GenBank/DDBJ databases">
        <authorList>
            <person name="Misof B."/>
            <person name="Oliver O."/>
            <person name="Podsiadlowski L."/>
            <person name="Donath A."/>
            <person name="Peters R."/>
            <person name="Mayer C."/>
            <person name="Rust J."/>
            <person name="Gunkel S."/>
            <person name="Lesny P."/>
            <person name="Martin S."/>
            <person name="Oeyen J.P."/>
            <person name="Petersen M."/>
            <person name="Panagiotis P."/>
            <person name="Wilbrandt J."/>
            <person name="Tanja T."/>
        </authorList>
    </citation>
    <scope>NUCLEOTIDE SEQUENCE</scope>
    <source>
        <strain evidence="9">GBR_01_08_01A</strain>
        <tissue evidence="9">Thorax + abdomen</tissue>
    </source>
</reference>
<dbReference type="GO" id="GO:0004519">
    <property type="term" value="F:endonuclease activity"/>
    <property type="evidence" value="ECO:0007669"/>
    <property type="project" value="UniProtKB-KW"/>
</dbReference>
<dbReference type="InterPro" id="IPR008042">
    <property type="entry name" value="Retrotrans_Pao"/>
</dbReference>
<dbReference type="InterPro" id="IPR021109">
    <property type="entry name" value="Peptidase_aspartic_dom_sf"/>
</dbReference>
<evidence type="ECO:0000256" key="3">
    <source>
        <dbReference type="ARBA" id="ARBA00022722"/>
    </source>
</evidence>
<evidence type="ECO:0000313" key="9">
    <source>
        <dbReference type="EMBL" id="KAK2578857.1"/>
    </source>
</evidence>
<dbReference type="SUPFAM" id="SSF56672">
    <property type="entry name" value="DNA/RNA polymerases"/>
    <property type="match status" value="1"/>
</dbReference>
<keyword evidence="6" id="KW-0695">RNA-directed DNA polymerase</keyword>
<evidence type="ECO:0000256" key="6">
    <source>
        <dbReference type="ARBA" id="ARBA00022918"/>
    </source>
</evidence>
<dbReference type="PANTHER" id="PTHR47331">
    <property type="entry name" value="PHD-TYPE DOMAIN-CONTAINING PROTEIN"/>
    <property type="match status" value="1"/>
</dbReference>
<dbReference type="Proteomes" id="UP001258017">
    <property type="component" value="Unassembled WGS sequence"/>
</dbReference>
<evidence type="ECO:0000313" key="10">
    <source>
        <dbReference type="Proteomes" id="UP001258017"/>
    </source>
</evidence>
<dbReference type="InterPro" id="IPR036397">
    <property type="entry name" value="RNaseH_sf"/>
</dbReference>
<dbReference type="Pfam" id="PF18701">
    <property type="entry name" value="DUF5641"/>
    <property type="match status" value="1"/>
</dbReference>
<dbReference type="InterPro" id="IPR012337">
    <property type="entry name" value="RNaseH-like_sf"/>
</dbReference>
<dbReference type="InterPro" id="IPR040676">
    <property type="entry name" value="DUF5641"/>
</dbReference>
<evidence type="ECO:0000256" key="2">
    <source>
        <dbReference type="ARBA" id="ARBA00022695"/>
    </source>
</evidence>
<dbReference type="GO" id="GO:0003964">
    <property type="term" value="F:RNA-directed DNA polymerase activity"/>
    <property type="evidence" value="ECO:0007669"/>
    <property type="project" value="UniProtKB-KW"/>
</dbReference>
<dbReference type="PANTHER" id="PTHR47331:SF5">
    <property type="entry name" value="RIBONUCLEASE H"/>
    <property type="match status" value="1"/>
</dbReference>
<dbReference type="GO" id="GO:0004190">
    <property type="term" value="F:aspartic-type endopeptidase activity"/>
    <property type="evidence" value="ECO:0007669"/>
    <property type="project" value="InterPro"/>
</dbReference>
<dbReference type="InterPro" id="IPR001584">
    <property type="entry name" value="Integrase_cat-core"/>
</dbReference>
<comment type="caution">
    <text evidence="9">The sequence shown here is derived from an EMBL/GenBank/DDBJ whole genome shotgun (WGS) entry which is preliminary data.</text>
</comment>
<dbReference type="InterPro" id="IPR001969">
    <property type="entry name" value="Aspartic_peptidase_AS"/>
</dbReference>
<dbReference type="Pfam" id="PF05380">
    <property type="entry name" value="Peptidase_A17"/>
    <property type="match status" value="1"/>
</dbReference>
<keyword evidence="4" id="KW-0255">Endonuclease</keyword>
<proteinExistence type="predicted"/>
<protein>
    <recommendedName>
        <fullName evidence="8">Integrase catalytic domain-containing protein</fullName>
    </recommendedName>
</protein>